<evidence type="ECO:0000256" key="7">
    <source>
        <dbReference type="ARBA" id="ARBA00022827"/>
    </source>
</evidence>
<dbReference type="Gene3D" id="3.50.50.60">
    <property type="entry name" value="FAD/NAD(P)-binding domain"/>
    <property type="match status" value="2"/>
</dbReference>
<dbReference type="InterPro" id="IPR036188">
    <property type="entry name" value="FAD/NAD-bd_sf"/>
</dbReference>
<dbReference type="GO" id="GO:0005737">
    <property type="term" value="C:cytoplasm"/>
    <property type="evidence" value="ECO:0007669"/>
    <property type="project" value="UniProtKB-SubCell"/>
</dbReference>
<comment type="caution">
    <text evidence="13">The sequence shown here is derived from an EMBL/GenBank/DDBJ whole genome shotgun (WGS) entry which is preliminary data.</text>
</comment>
<dbReference type="PROSITE" id="PS01281">
    <property type="entry name" value="GIDA_2"/>
    <property type="match status" value="1"/>
</dbReference>
<sequence>MFDVLVIGGGHAGCEAALAAARLGCKTLLVTGRLDRIGWLPCNCSIGGPAKGHVVREVDALGGAMGLISDATLTHIRMLNTGKGPAVRAIRAQVDVEKYPAAMQAYLQNQPNLTLREAMVEALIAPPAPTREAGLKSAFGGGGARQVLGVTLSDGTQLAAKTVVVTTGTFLRGLCHRGEDKWEAGRNDEAAAYGLSASLSSLGFPLLRLKTGTTPRMDKNTIDFSRTEAQPTEPDCPSLSFRTPKRSHDGLLAAYLTWTNEATHKVIRENLHRSAMYGGQIEGVGPRYCPSIEDKVVRFADKDRHQVFLEIEGWDTPQVYVQGMSTSLPAEVQAEFVKTLPGLEDAVMLKPGYAVEYDAVPPTELTSALMTKRVEGLFFAGQLNGTSGYEEAAGQGLIAGANAALYVQGRKPWSLTRSDAYMGVMVDDLVTKGVNDPYRLLTSRAEFRLTLRNDNADLRLTPMGRALGLVGDEQWELFQERKARIEHVEKTLTENTVGGLDSPRLEALGFAPITARLSYLDLLRRPEVSLESVASLAGLDPTHYADGLEQCFITARYDAYIRREELQIDVARRADHLALPTDLDYALVPSIANEALEKWSRLRPATLGQAARIPGINPADISALHIYLVSRKAGSS</sequence>
<dbReference type="SMART" id="SM01228">
    <property type="entry name" value="GIDA_assoc_3"/>
    <property type="match status" value="1"/>
</dbReference>
<evidence type="ECO:0000256" key="9">
    <source>
        <dbReference type="ARBA" id="ARBA00025948"/>
    </source>
</evidence>
<keyword evidence="7 11" id="KW-0274">FAD</keyword>
<keyword evidence="5 11" id="KW-0285">Flavoprotein</keyword>
<evidence type="ECO:0000256" key="8">
    <source>
        <dbReference type="ARBA" id="ARBA00023027"/>
    </source>
</evidence>
<dbReference type="Pfam" id="PF21680">
    <property type="entry name" value="GIDA_C_1st"/>
    <property type="match status" value="1"/>
</dbReference>
<dbReference type="SUPFAM" id="SSF51905">
    <property type="entry name" value="FAD/NAD(P)-binding domain"/>
    <property type="match status" value="1"/>
</dbReference>
<proteinExistence type="inferred from homology"/>
<dbReference type="Gene3D" id="1.10.10.1800">
    <property type="entry name" value="tRNA uridine 5-carboxymethylaminomethyl modification enzyme MnmG/GidA"/>
    <property type="match status" value="1"/>
</dbReference>
<dbReference type="InterPro" id="IPR004416">
    <property type="entry name" value="MnmG"/>
</dbReference>
<comment type="caution">
    <text evidence="11">Lacks conserved residue(s) required for the propagation of feature annotation.</text>
</comment>
<dbReference type="InterPro" id="IPR020595">
    <property type="entry name" value="MnmG-rel_CS"/>
</dbReference>
<dbReference type="InterPro" id="IPR002218">
    <property type="entry name" value="MnmG-rel"/>
</dbReference>
<dbReference type="InterPro" id="IPR044920">
    <property type="entry name" value="MnmG_C_subdom_sf"/>
</dbReference>
<comment type="similarity">
    <text evidence="3 11">Belongs to the MnmG family.</text>
</comment>
<dbReference type="FunFam" id="3.50.50.60:FF:000002">
    <property type="entry name" value="tRNA uridine 5-carboxymethylaminomethyl modification enzyme MnmG"/>
    <property type="match status" value="1"/>
</dbReference>
<dbReference type="PRINTS" id="PR00411">
    <property type="entry name" value="PNDRDTASEI"/>
</dbReference>
<evidence type="ECO:0000256" key="2">
    <source>
        <dbReference type="ARBA" id="ARBA00003717"/>
    </source>
</evidence>
<keyword evidence="8 11" id="KW-0520">NAD</keyword>
<dbReference type="GO" id="GO:0030488">
    <property type="term" value="P:tRNA methylation"/>
    <property type="evidence" value="ECO:0007669"/>
    <property type="project" value="TreeGrafter"/>
</dbReference>
<dbReference type="AlphaFoldDB" id="A0A7W9SM78"/>
<comment type="cofactor">
    <cofactor evidence="1 11">
        <name>FAD</name>
        <dbReference type="ChEBI" id="CHEBI:57692"/>
    </cofactor>
</comment>
<evidence type="ECO:0000256" key="10">
    <source>
        <dbReference type="ARBA" id="ARBA00031800"/>
    </source>
</evidence>
<dbReference type="HAMAP" id="MF_00129">
    <property type="entry name" value="MnmG_GidA"/>
    <property type="match status" value="1"/>
</dbReference>
<feature type="binding site" evidence="11">
    <location>
        <begin position="8"/>
        <end position="13"/>
    </location>
    <ligand>
        <name>FAD</name>
        <dbReference type="ChEBI" id="CHEBI:57692"/>
    </ligand>
</feature>
<dbReference type="Gene3D" id="1.10.150.570">
    <property type="entry name" value="GidA associated domain, C-terminal subdomain"/>
    <property type="match status" value="1"/>
</dbReference>
<dbReference type="PRINTS" id="PR00368">
    <property type="entry name" value="FADPNR"/>
</dbReference>
<dbReference type="Proteomes" id="UP000520814">
    <property type="component" value="Unassembled WGS sequence"/>
</dbReference>
<evidence type="ECO:0000259" key="12">
    <source>
        <dbReference type="SMART" id="SM01228"/>
    </source>
</evidence>
<gene>
    <name evidence="11" type="primary">mnmG</name>
    <name evidence="11" type="synonym">gidA</name>
    <name evidence="13" type="ORF">HNQ39_000989</name>
</gene>
<evidence type="ECO:0000256" key="11">
    <source>
        <dbReference type="HAMAP-Rule" id="MF_00129"/>
    </source>
</evidence>
<dbReference type="PROSITE" id="PS01280">
    <property type="entry name" value="GIDA_1"/>
    <property type="match status" value="1"/>
</dbReference>
<evidence type="ECO:0000313" key="14">
    <source>
        <dbReference type="Proteomes" id="UP000520814"/>
    </source>
</evidence>
<protein>
    <recommendedName>
        <fullName evidence="4 11">tRNA uridine 5-carboxymethylaminomethyl modification enzyme MnmG</fullName>
    </recommendedName>
    <alternativeName>
        <fullName evidence="10 11">Glucose-inhibited division protein A</fullName>
    </alternativeName>
</protein>
<comment type="function">
    <text evidence="2 11">NAD-binding protein involved in the addition of a carboxymethylaminomethyl (cmnm) group at the wobble position (U34) of certain tRNAs, forming tRNA-cmnm(5)s(2)U34.</text>
</comment>
<dbReference type="InterPro" id="IPR040131">
    <property type="entry name" value="MnmG_N"/>
</dbReference>
<dbReference type="EMBL" id="JACHGW010000001">
    <property type="protein sequence ID" value="MBB6049227.1"/>
    <property type="molecule type" value="Genomic_DNA"/>
</dbReference>
<evidence type="ECO:0000256" key="4">
    <source>
        <dbReference type="ARBA" id="ARBA00020461"/>
    </source>
</evidence>
<dbReference type="GO" id="GO:0050660">
    <property type="term" value="F:flavin adenine dinucleotide binding"/>
    <property type="evidence" value="ECO:0007669"/>
    <property type="project" value="UniProtKB-UniRule"/>
</dbReference>
<keyword evidence="11" id="KW-0963">Cytoplasm</keyword>
<dbReference type="InterPro" id="IPR026904">
    <property type="entry name" value="MnmG_C"/>
</dbReference>
<keyword evidence="14" id="KW-1185">Reference proteome</keyword>
<name>A0A7W9SM78_ARMRO</name>
<dbReference type="FunFam" id="1.10.150.570:FF:000001">
    <property type="entry name" value="tRNA uridine 5-carboxymethylaminomethyl modification enzyme MnmG"/>
    <property type="match status" value="1"/>
</dbReference>
<dbReference type="GO" id="GO:0002098">
    <property type="term" value="P:tRNA wobble uridine modification"/>
    <property type="evidence" value="ECO:0007669"/>
    <property type="project" value="InterPro"/>
</dbReference>
<dbReference type="RefSeq" id="WP_184192841.1">
    <property type="nucleotide sequence ID" value="NZ_JACHGW010000001.1"/>
</dbReference>
<evidence type="ECO:0000313" key="13">
    <source>
        <dbReference type="EMBL" id="MBB6049227.1"/>
    </source>
</evidence>
<reference evidence="13 14" key="1">
    <citation type="submission" date="2020-08" db="EMBL/GenBank/DDBJ databases">
        <title>Genomic Encyclopedia of Type Strains, Phase IV (KMG-IV): sequencing the most valuable type-strain genomes for metagenomic binning, comparative biology and taxonomic classification.</title>
        <authorList>
            <person name="Goeker M."/>
        </authorList>
    </citation>
    <scope>NUCLEOTIDE SEQUENCE [LARGE SCALE GENOMIC DNA]</scope>
    <source>
        <strain evidence="13 14">DSM 23562</strain>
    </source>
</reference>
<dbReference type="Pfam" id="PF01134">
    <property type="entry name" value="GIDA"/>
    <property type="match status" value="1"/>
</dbReference>
<evidence type="ECO:0000256" key="5">
    <source>
        <dbReference type="ARBA" id="ARBA00022630"/>
    </source>
</evidence>
<evidence type="ECO:0000256" key="3">
    <source>
        <dbReference type="ARBA" id="ARBA00007653"/>
    </source>
</evidence>
<dbReference type="PANTHER" id="PTHR11806">
    <property type="entry name" value="GLUCOSE INHIBITED DIVISION PROTEIN A"/>
    <property type="match status" value="1"/>
</dbReference>
<dbReference type="PANTHER" id="PTHR11806:SF0">
    <property type="entry name" value="PROTEIN MTO1 HOMOLOG, MITOCHONDRIAL"/>
    <property type="match status" value="1"/>
</dbReference>
<feature type="binding site" evidence="11">
    <location>
        <begin position="285"/>
        <end position="299"/>
    </location>
    <ligand>
        <name>NAD(+)</name>
        <dbReference type="ChEBI" id="CHEBI:57540"/>
    </ligand>
</feature>
<dbReference type="Pfam" id="PF13932">
    <property type="entry name" value="SAM_GIDA_C"/>
    <property type="match status" value="1"/>
</dbReference>
<dbReference type="NCBIfam" id="TIGR00136">
    <property type="entry name" value="mnmG_gidA"/>
    <property type="match status" value="1"/>
</dbReference>
<keyword evidence="6 11" id="KW-0819">tRNA processing</keyword>
<evidence type="ECO:0000256" key="1">
    <source>
        <dbReference type="ARBA" id="ARBA00001974"/>
    </source>
</evidence>
<accession>A0A7W9SM78</accession>
<dbReference type="InterPro" id="IPR049312">
    <property type="entry name" value="GIDA_C_N"/>
</dbReference>
<feature type="domain" description="tRNA uridine 5-carboxymethylaminomethyl modification enzyme C-terminal subdomain" evidence="12">
    <location>
        <begin position="555"/>
        <end position="626"/>
    </location>
</feature>
<organism evidence="13 14">
    <name type="scientific">Armatimonas rosea</name>
    <dbReference type="NCBI Taxonomy" id="685828"/>
    <lineage>
        <taxon>Bacteria</taxon>
        <taxon>Bacillati</taxon>
        <taxon>Armatimonadota</taxon>
        <taxon>Armatimonadia</taxon>
        <taxon>Armatimonadales</taxon>
        <taxon>Armatimonadaceae</taxon>
        <taxon>Armatimonas</taxon>
    </lineage>
</organism>
<evidence type="ECO:0000256" key="6">
    <source>
        <dbReference type="ARBA" id="ARBA00022694"/>
    </source>
</evidence>
<comment type="subunit">
    <text evidence="9 11">Homodimer. Heterotetramer of two MnmE and two MnmG subunits.</text>
</comment>
<dbReference type="InterPro" id="IPR047001">
    <property type="entry name" value="MnmG_C_subdom"/>
</dbReference>
<comment type="subcellular location">
    <subcellularLocation>
        <location evidence="11">Cytoplasm</location>
    </subcellularLocation>
</comment>